<dbReference type="PANTHER" id="PTHR21230:SF1">
    <property type="entry name" value="GOLGI SNAP RECEPTOR COMPLEX MEMBER 2"/>
    <property type="match status" value="1"/>
</dbReference>
<keyword evidence="6 14" id="KW-1133">Transmembrane helix</keyword>
<dbReference type="GO" id="GO:0005484">
    <property type="term" value="F:SNAP receptor activity"/>
    <property type="evidence" value="ECO:0007669"/>
    <property type="project" value="InterPro"/>
</dbReference>
<evidence type="ECO:0000256" key="7">
    <source>
        <dbReference type="ARBA" id="ARBA00023034"/>
    </source>
</evidence>
<keyword evidence="7" id="KW-0333">Golgi apparatus</keyword>
<dbReference type="GO" id="GO:0006888">
    <property type="term" value="P:endoplasmic reticulum to Golgi vesicle-mediated transport"/>
    <property type="evidence" value="ECO:0007669"/>
    <property type="project" value="TreeGrafter"/>
</dbReference>
<dbReference type="GO" id="GO:0012507">
    <property type="term" value="C:ER to Golgi transport vesicle membrane"/>
    <property type="evidence" value="ECO:0007669"/>
    <property type="project" value="TreeGrafter"/>
</dbReference>
<feature type="transmembrane region" description="Helical" evidence="14">
    <location>
        <begin position="231"/>
        <end position="251"/>
    </location>
</feature>
<dbReference type="PANTHER" id="PTHR21230">
    <property type="entry name" value="VESICLE TRANSPORT V-SNARE PROTEIN VTI1-RELATED"/>
    <property type="match status" value="1"/>
</dbReference>
<evidence type="ECO:0000256" key="9">
    <source>
        <dbReference type="ARBA" id="ARBA00037983"/>
    </source>
</evidence>
<comment type="similarity">
    <text evidence="9 11">Belongs to the BOS1 family.</text>
</comment>
<dbReference type="GO" id="GO:0000149">
    <property type="term" value="F:SNARE binding"/>
    <property type="evidence" value="ECO:0007669"/>
    <property type="project" value="TreeGrafter"/>
</dbReference>
<dbReference type="HOGENOM" id="CLU_078260_0_0_1"/>
<dbReference type="CDD" id="cd15863">
    <property type="entry name" value="SNARE_GS27"/>
    <property type="match status" value="1"/>
</dbReference>
<proteinExistence type="inferred from homology"/>
<dbReference type="GO" id="GO:0000139">
    <property type="term" value="C:Golgi membrane"/>
    <property type="evidence" value="ECO:0007669"/>
    <property type="project" value="UniProtKB-SubCell"/>
</dbReference>
<evidence type="ECO:0000256" key="4">
    <source>
        <dbReference type="ARBA" id="ARBA00022692"/>
    </source>
</evidence>
<keyword evidence="8 11" id="KW-0472">Membrane</keyword>
<feature type="compositionally biased region" description="Polar residues" evidence="13">
    <location>
        <begin position="129"/>
        <end position="142"/>
    </location>
</feature>
<feature type="coiled-coil region" evidence="12">
    <location>
        <begin position="66"/>
        <end position="93"/>
    </location>
</feature>
<reference evidence="15 16" key="2">
    <citation type="journal article" date="2012" name="Open Biol.">
        <title>Characteristics of nucleosomes and linker DNA regions on the genome of the basidiomycete Mixia osmundae revealed by mono- and dinucleosome mapping.</title>
        <authorList>
            <person name="Nishida H."/>
            <person name="Kondo S."/>
            <person name="Matsumoto T."/>
            <person name="Suzuki Y."/>
            <person name="Yoshikawa H."/>
            <person name="Taylor T.D."/>
            <person name="Sugiyama J."/>
        </authorList>
    </citation>
    <scope>NUCLEOTIDE SEQUENCE [LARGE SCALE GENOMIC DNA]</scope>
    <source>
        <strain evidence="16">CBS 9802 / IAM 14324 / JCM 22182 / KY 12970</strain>
    </source>
</reference>
<keyword evidence="5 11" id="KW-0653">Protein transport</keyword>
<evidence type="ECO:0000256" key="6">
    <source>
        <dbReference type="ARBA" id="ARBA00022989"/>
    </source>
</evidence>
<evidence type="ECO:0000256" key="11">
    <source>
        <dbReference type="PIRNR" id="PIRNR028865"/>
    </source>
</evidence>
<accession>G7DU52</accession>
<evidence type="ECO:0000313" key="15">
    <source>
        <dbReference type="EMBL" id="GAA94112.1"/>
    </source>
</evidence>
<dbReference type="AlphaFoldDB" id="G7DU52"/>
<dbReference type="GO" id="GO:0005789">
    <property type="term" value="C:endoplasmic reticulum membrane"/>
    <property type="evidence" value="ECO:0007669"/>
    <property type="project" value="UniProtKB-SubCell"/>
</dbReference>
<comment type="subcellular location">
    <subcellularLocation>
        <location evidence="1">Endoplasmic reticulum membrane</location>
        <topology evidence="1">Single-pass type IV membrane protein</topology>
    </subcellularLocation>
    <subcellularLocation>
        <location evidence="2">Golgi apparatus membrane</location>
        <topology evidence="2">Single-pass type IV membrane protein</topology>
    </subcellularLocation>
</comment>
<dbReference type="STRING" id="764103.G7DU52"/>
<dbReference type="GO" id="GO:0031201">
    <property type="term" value="C:SNARE complex"/>
    <property type="evidence" value="ECO:0007669"/>
    <property type="project" value="TreeGrafter"/>
</dbReference>
<evidence type="ECO:0000313" key="16">
    <source>
        <dbReference type="Proteomes" id="UP000009131"/>
    </source>
</evidence>
<organism evidence="15 16">
    <name type="scientific">Mixia osmundae (strain CBS 9802 / IAM 14324 / JCM 22182 / KY 12970)</name>
    <dbReference type="NCBI Taxonomy" id="764103"/>
    <lineage>
        <taxon>Eukaryota</taxon>
        <taxon>Fungi</taxon>
        <taxon>Dikarya</taxon>
        <taxon>Basidiomycota</taxon>
        <taxon>Pucciniomycotina</taxon>
        <taxon>Mixiomycetes</taxon>
        <taxon>Mixiales</taxon>
        <taxon>Mixiaceae</taxon>
        <taxon>Mixia</taxon>
    </lineage>
</organism>
<dbReference type="PIRSF" id="PIRSF028865">
    <property type="entry name" value="Membrin-2"/>
    <property type="match status" value="1"/>
</dbReference>
<feature type="region of interest" description="Disordered" evidence="13">
    <location>
        <begin position="94"/>
        <end position="157"/>
    </location>
</feature>
<dbReference type="FunCoup" id="G7DU52">
    <property type="interactions" value="524"/>
</dbReference>
<evidence type="ECO:0000256" key="2">
    <source>
        <dbReference type="ARBA" id="ARBA00004409"/>
    </source>
</evidence>
<keyword evidence="12" id="KW-0175">Coiled coil</keyword>
<sequence>MNSLYTLATRQTASISSDLSRWEAGMLSEGERKALIGQVTASLAGLSRTVDDYENMSRRELVQEKQDKALLRVEKFKSEYAELNKKFQDLKAAPESNATSNAFSSGAAHRRSSVSGRNGASSGLAESPFASSASSRYQSGAQSRREALLGHQPQPSTRRIGAALDENSFYNNAGSALDDYIAQGQAILGNLGNQRDMMKGTQRRLLSAANTLGLSRSTISFIERRGKSDSFILAIGAVFVFVSFYFILRWFG</sequence>
<dbReference type="GO" id="GO:0015031">
    <property type="term" value="P:protein transport"/>
    <property type="evidence" value="ECO:0007669"/>
    <property type="project" value="UniProtKB-KW"/>
</dbReference>
<keyword evidence="3 11" id="KW-0813">Transport</keyword>
<dbReference type="eggNOG" id="KOG3251">
    <property type="taxonomic scope" value="Eukaryota"/>
</dbReference>
<dbReference type="OrthoDB" id="158360at2759"/>
<dbReference type="Proteomes" id="UP000009131">
    <property type="component" value="Unassembled WGS sequence"/>
</dbReference>
<dbReference type="GO" id="GO:0031902">
    <property type="term" value="C:late endosome membrane"/>
    <property type="evidence" value="ECO:0007669"/>
    <property type="project" value="TreeGrafter"/>
</dbReference>
<keyword evidence="4 14" id="KW-0812">Transmembrane</keyword>
<dbReference type="GO" id="GO:0006906">
    <property type="term" value="P:vesicle fusion"/>
    <property type="evidence" value="ECO:0007669"/>
    <property type="project" value="TreeGrafter"/>
</dbReference>
<evidence type="ECO:0000256" key="12">
    <source>
        <dbReference type="SAM" id="Coils"/>
    </source>
</evidence>
<name>G7DU52_MIXOS</name>
<protein>
    <recommendedName>
        <fullName evidence="10 11">Protein transport protein BOS1</fullName>
    </recommendedName>
</protein>
<comment type="caution">
    <text evidence="15">The sequence shown here is derived from an EMBL/GenBank/DDBJ whole genome shotgun (WGS) entry which is preliminary data.</text>
</comment>
<keyword evidence="16" id="KW-1185">Reference proteome</keyword>
<evidence type="ECO:0000256" key="10">
    <source>
        <dbReference type="ARBA" id="ARBA00040957"/>
    </source>
</evidence>
<dbReference type="InterPro" id="IPR027027">
    <property type="entry name" value="GOSR2/Membrin/Bos1"/>
</dbReference>
<evidence type="ECO:0000256" key="3">
    <source>
        <dbReference type="ARBA" id="ARBA00022448"/>
    </source>
</evidence>
<evidence type="ECO:0000256" key="5">
    <source>
        <dbReference type="ARBA" id="ARBA00022927"/>
    </source>
</evidence>
<evidence type="ECO:0000256" key="14">
    <source>
        <dbReference type="SAM" id="Phobius"/>
    </source>
</evidence>
<dbReference type="EMBL" id="BABT02000028">
    <property type="protein sequence ID" value="GAA94112.1"/>
    <property type="molecule type" value="Genomic_DNA"/>
</dbReference>
<dbReference type="Pfam" id="PF12352">
    <property type="entry name" value="V-SNARE_C"/>
    <property type="match status" value="1"/>
</dbReference>
<evidence type="ECO:0000256" key="8">
    <source>
        <dbReference type="ARBA" id="ARBA00023136"/>
    </source>
</evidence>
<evidence type="ECO:0000256" key="1">
    <source>
        <dbReference type="ARBA" id="ARBA00004163"/>
    </source>
</evidence>
<dbReference type="InParanoid" id="G7DU52"/>
<reference evidence="15 16" key="1">
    <citation type="journal article" date="2011" name="J. Gen. Appl. Microbiol.">
        <title>Draft genome sequencing of the enigmatic basidiomycete Mixia osmundae.</title>
        <authorList>
            <person name="Nishida H."/>
            <person name="Nagatsuka Y."/>
            <person name="Sugiyama J."/>
        </authorList>
    </citation>
    <scope>NUCLEOTIDE SEQUENCE [LARGE SCALE GENOMIC DNA]</scope>
    <source>
        <strain evidence="16">CBS 9802 / IAM 14324 / JCM 22182 / KY 12970</strain>
    </source>
</reference>
<comment type="function">
    <text evidence="11">SNARE required for protein transport between the ER and the Golgi complex.</text>
</comment>
<evidence type="ECO:0000256" key="13">
    <source>
        <dbReference type="SAM" id="MobiDB-lite"/>
    </source>
</evidence>
<gene>
    <name evidence="15" type="primary">Mo00759</name>
    <name evidence="15" type="ORF">E5Q_00759</name>
</gene>